<keyword evidence="4" id="KW-1185">Reference proteome</keyword>
<feature type="chain" id="PRO_5021762358" evidence="1">
    <location>
        <begin position="25"/>
        <end position="462"/>
    </location>
</feature>
<proteinExistence type="predicted"/>
<evidence type="ECO:0000259" key="2">
    <source>
        <dbReference type="Pfam" id="PF13449"/>
    </source>
</evidence>
<organism evidence="3 4">
    <name type="scientific">Ferrovibrio terrae</name>
    <dbReference type="NCBI Taxonomy" id="2594003"/>
    <lineage>
        <taxon>Bacteria</taxon>
        <taxon>Pseudomonadati</taxon>
        <taxon>Pseudomonadota</taxon>
        <taxon>Alphaproteobacteria</taxon>
        <taxon>Rhodospirillales</taxon>
        <taxon>Rhodospirillaceae</taxon>
        <taxon>Ferrovibrio</taxon>
    </lineage>
</organism>
<evidence type="ECO:0000256" key="1">
    <source>
        <dbReference type="SAM" id="SignalP"/>
    </source>
</evidence>
<evidence type="ECO:0000313" key="3">
    <source>
        <dbReference type="EMBL" id="QDO96192.1"/>
    </source>
</evidence>
<dbReference type="RefSeq" id="WP_144067173.1">
    <property type="nucleotide sequence ID" value="NZ_CP041636.1"/>
</dbReference>
<accession>A0A516GXG6</accession>
<protein>
    <submittedName>
        <fullName evidence="3">Esterase-like activity of phytase family protein</fullName>
    </submittedName>
</protein>
<name>A0A516GXG6_9PROT</name>
<feature type="signal peptide" evidence="1">
    <location>
        <begin position="1"/>
        <end position="24"/>
    </location>
</feature>
<dbReference type="KEGG" id="fer:FNB15_02340"/>
<keyword evidence="1" id="KW-0732">Signal</keyword>
<dbReference type="PANTHER" id="PTHR37957">
    <property type="entry name" value="BLR7070 PROTEIN"/>
    <property type="match status" value="1"/>
</dbReference>
<dbReference type="PANTHER" id="PTHR37957:SF1">
    <property type="entry name" value="PHYTASE-LIKE DOMAIN-CONTAINING PROTEIN"/>
    <property type="match status" value="1"/>
</dbReference>
<dbReference type="Proteomes" id="UP000317496">
    <property type="component" value="Chromosome"/>
</dbReference>
<reference evidence="3 4" key="1">
    <citation type="submission" date="2019-07" db="EMBL/GenBank/DDBJ databases">
        <title>Genome sequencing for Ferrovibrio sp. K5.</title>
        <authorList>
            <person name="Park S.-J."/>
        </authorList>
    </citation>
    <scope>NUCLEOTIDE SEQUENCE [LARGE SCALE GENOMIC DNA]</scope>
    <source>
        <strain evidence="3 4">K5</strain>
    </source>
</reference>
<dbReference type="InterPro" id="IPR027372">
    <property type="entry name" value="Phytase-like_dom"/>
</dbReference>
<gene>
    <name evidence="3" type="ORF">FNB15_02340</name>
</gene>
<evidence type="ECO:0000313" key="4">
    <source>
        <dbReference type="Proteomes" id="UP000317496"/>
    </source>
</evidence>
<sequence>MKPIVYALISATFLASSALTPVLAQDAKPFRATVIGHVLLPAESFVPAPADAPALLRTSGKFTGAVRNDKLRSVEGISALSDKTAPRKIGISLPFDGQPVQGFSGIKALGNGEFLVVTDNGFGNKANSPDAMLMFHRLKIDFASNQIQRQDTLFLHDPDRKVPFLIVNEATDKRYLTGGDFDLESVQVAGDTLWFGEEFGPYLIATDRQGKVKQVVETKVSGKLVRSPDHYAMRSPGAPAAMSFEIRRSKGFEGMAASKDGKFLYPLLEGALWDAAANGTEKGADGKEYLRILEFDLAKSDWSGRNWKYRLEANGNSIGDFNMIDANTGLIIERDDTEGNAARACKGEIKPDCFNVPAKFKRIYKIDLSQVDADGYAKKVGYIDLMDMADPNRKAKQGGEPGEGSQRLTFPFFTIENVDVVDAMHIIVGNDNNLPYSSGRQLGKSDDNEFVLLEVKDFLAAK</sequence>
<feature type="domain" description="Phytase-like" evidence="2">
    <location>
        <begin position="98"/>
        <end position="433"/>
    </location>
</feature>
<dbReference type="AlphaFoldDB" id="A0A516GXG6"/>
<dbReference type="OrthoDB" id="9795869at2"/>
<dbReference type="Pfam" id="PF13449">
    <property type="entry name" value="Phytase-like"/>
    <property type="match status" value="1"/>
</dbReference>
<dbReference type="EMBL" id="CP041636">
    <property type="protein sequence ID" value="QDO96192.1"/>
    <property type="molecule type" value="Genomic_DNA"/>
</dbReference>